<evidence type="ECO:0000313" key="8">
    <source>
        <dbReference type="Proteomes" id="UP000092993"/>
    </source>
</evidence>
<dbReference type="EMBL" id="LUGG01000005">
    <property type="protein sequence ID" value="OBZ74743.1"/>
    <property type="molecule type" value="Genomic_DNA"/>
</dbReference>
<dbReference type="Gene3D" id="1.20.1250.20">
    <property type="entry name" value="MFS general substrate transporter like domains"/>
    <property type="match status" value="1"/>
</dbReference>
<sequence length="610" mass="66491">MSIQKDESDEAGFPTEDNYRLYKTRWVGLVALVFLNIVAGMSLVWFGPIANDVAQDFSLSLDEINWFGNIVNVIYLPSCVIVPWIYAHFGIRRSCYIGAVLFITSAWIRYAGTAKSLSNGGSYALIMIGQLLAGMSQPFFQVLVPSYSEKWFDLKGRTTATMIMGISNPIGNALGQLISPLVGSPRQSILVMAIIYSTVTPFVFLVGNAPPTPPTYAASRKHPTFASLGRAMLGKEITTDPTYMTMRQRIDFAIIFLVFGILVGIVNAFAILTAQDLEPFGYSDDISGLMGATILLVGLVAAAITAPLFDRVLTHHLALSCKLLCPIIAACWLSLIWAIRPNNIGPLFAIMAVVGAMSLTLLPVTLELAVEITRNADGSSAMLWFSSNLFSIIFVLSEGALRAGPDASPPYNMRPAIIFQGVVIQCTQSFFTPSSFPSRWVSSLSSTVCPASSRSSTDGDYPDDECVPEKSTPDLVSPPPFDPAITHGTPFAAHPYVPPSGAPGFEGDRQWDKGFTFNKMGVEHRSVMLTGHKPATTPILTVALADKLRPHPPALVRLPRTWALLYSLDEHGISTNVHPNVWDHEFLFALEQREVETPAGERTLPISQRD</sequence>
<accession>A0A1C7MCU4</accession>
<reference evidence="7 8" key="1">
    <citation type="submission" date="2016-03" db="EMBL/GenBank/DDBJ databases">
        <title>Whole genome sequencing of Grifola frondosa 9006-11.</title>
        <authorList>
            <person name="Min B."/>
            <person name="Park H."/>
            <person name="Kim J.-G."/>
            <person name="Cho H."/>
            <person name="Oh Y.-L."/>
            <person name="Kong W.-S."/>
            <person name="Choi I.-G."/>
        </authorList>
    </citation>
    <scope>NUCLEOTIDE SEQUENCE [LARGE SCALE GENOMIC DNA]</scope>
    <source>
        <strain evidence="7 8">9006-11</strain>
    </source>
</reference>
<feature type="transmembrane region" description="Helical" evidence="6">
    <location>
        <begin position="123"/>
        <end position="144"/>
    </location>
</feature>
<dbReference type="GO" id="GO:0022857">
    <property type="term" value="F:transmembrane transporter activity"/>
    <property type="evidence" value="ECO:0007669"/>
    <property type="project" value="InterPro"/>
</dbReference>
<comment type="caution">
    <text evidence="7">The sequence shown here is derived from an EMBL/GenBank/DDBJ whole genome shotgun (WGS) entry which is preliminary data.</text>
</comment>
<dbReference type="SUPFAM" id="SSF103473">
    <property type="entry name" value="MFS general substrate transporter"/>
    <property type="match status" value="1"/>
</dbReference>
<feature type="transmembrane region" description="Helical" evidence="6">
    <location>
        <begin position="252"/>
        <end position="274"/>
    </location>
</feature>
<dbReference type="Pfam" id="PF07690">
    <property type="entry name" value="MFS_1"/>
    <property type="match status" value="1"/>
</dbReference>
<feature type="transmembrane region" description="Helical" evidence="6">
    <location>
        <begin position="286"/>
        <end position="309"/>
    </location>
</feature>
<feature type="region of interest" description="Disordered" evidence="5">
    <location>
        <begin position="448"/>
        <end position="476"/>
    </location>
</feature>
<feature type="transmembrane region" description="Helical" evidence="6">
    <location>
        <begin position="345"/>
        <end position="370"/>
    </location>
</feature>
<feature type="transmembrane region" description="Helical" evidence="6">
    <location>
        <begin position="382"/>
        <end position="401"/>
    </location>
</feature>
<gene>
    <name evidence="7" type="primary">MFSD7_1</name>
    <name evidence="7" type="ORF">A0H81_05753</name>
</gene>
<dbReference type="PANTHER" id="PTHR10924">
    <property type="entry name" value="MAJOR FACILITATOR SUPERFAMILY PROTEIN-RELATED"/>
    <property type="match status" value="1"/>
</dbReference>
<dbReference type="Proteomes" id="UP000092993">
    <property type="component" value="Unassembled WGS sequence"/>
</dbReference>
<proteinExistence type="predicted"/>
<feature type="transmembrane region" description="Helical" evidence="6">
    <location>
        <begin position="66"/>
        <end position="87"/>
    </location>
</feature>
<keyword evidence="4 6" id="KW-0472">Membrane</keyword>
<keyword evidence="2 6" id="KW-0812">Transmembrane</keyword>
<dbReference type="InterPro" id="IPR036259">
    <property type="entry name" value="MFS_trans_sf"/>
</dbReference>
<feature type="transmembrane region" description="Helical" evidence="6">
    <location>
        <begin position="26"/>
        <end position="46"/>
    </location>
</feature>
<feature type="transmembrane region" description="Helical" evidence="6">
    <location>
        <begin position="94"/>
        <end position="111"/>
    </location>
</feature>
<dbReference type="InterPro" id="IPR011701">
    <property type="entry name" value="MFS"/>
</dbReference>
<feature type="compositionally biased region" description="Polar residues" evidence="5">
    <location>
        <begin position="448"/>
        <end position="458"/>
    </location>
</feature>
<evidence type="ECO:0000256" key="1">
    <source>
        <dbReference type="ARBA" id="ARBA00004141"/>
    </source>
</evidence>
<organism evidence="7 8">
    <name type="scientific">Grifola frondosa</name>
    <name type="common">Maitake</name>
    <name type="synonym">Polyporus frondosus</name>
    <dbReference type="NCBI Taxonomy" id="5627"/>
    <lineage>
        <taxon>Eukaryota</taxon>
        <taxon>Fungi</taxon>
        <taxon>Dikarya</taxon>
        <taxon>Basidiomycota</taxon>
        <taxon>Agaricomycotina</taxon>
        <taxon>Agaricomycetes</taxon>
        <taxon>Polyporales</taxon>
        <taxon>Grifolaceae</taxon>
        <taxon>Grifola</taxon>
    </lineage>
</organism>
<dbReference type="OrthoDB" id="422206at2759"/>
<evidence type="ECO:0000256" key="5">
    <source>
        <dbReference type="SAM" id="MobiDB-lite"/>
    </source>
</evidence>
<comment type="subcellular location">
    <subcellularLocation>
        <location evidence="1">Membrane</location>
        <topology evidence="1">Multi-pass membrane protein</topology>
    </subcellularLocation>
</comment>
<dbReference type="GO" id="GO:0016020">
    <property type="term" value="C:membrane"/>
    <property type="evidence" value="ECO:0007669"/>
    <property type="project" value="UniProtKB-SubCell"/>
</dbReference>
<evidence type="ECO:0000256" key="3">
    <source>
        <dbReference type="ARBA" id="ARBA00022989"/>
    </source>
</evidence>
<dbReference type="AlphaFoldDB" id="A0A1C7MCU4"/>
<protein>
    <submittedName>
        <fullName evidence="7">Major facilitator superfamily domain-containing protein 7</fullName>
    </submittedName>
</protein>
<dbReference type="OMA" id="TRPGNIF"/>
<evidence type="ECO:0000256" key="6">
    <source>
        <dbReference type="SAM" id="Phobius"/>
    </source>
</evidence>
<evidence type="ECO:0000256" key="2">
    <source>
        <dbReference type="ARBA" id="ARBA00022692"/>
    </source>
</evidence>
<keyword evidence="8" id="KW-1185">Reference proteome</keyword>
<name>A0A1C7MCU4_GRIFR</name>
<dbReference type="PANTHER" id="PTHR10924:SF6">
    <property type="entry name" value="SOLUTE CARRIER FAMILY 49 MEMBER A3"/>
    <property type="match status" value="1"/>
</dbReference>
<dbReference type="InterPro" id="IPR049680">
    <property type="entry name" value="FLVCR1-2_SLC49-like"/>
</dbReference>
<evidence type="ECO:0000313" key="7">
    <source>
        <dbReference type="EMBL" id="OBZ74743.1"/>
    </source>
</evidence>
<keyword evidence="3 6" id="KW-1133">Transmembrane helix</keyword>
<evidence type="ECO:0000256" key="4">
    <source>
        <dbReference type="ARBA" id="ARBA00023136"/>
    </source>
</evidence>
<feature type="transmembrane region" description="Helical" evidence="6">
    <location>
        <begin position="321"/>
        <end position="339"/>
    </location>
</feature>